<evidence type="ECO:0000313" key="2">
    <source>
        <dbReference type="Proteomes" id="UP000015102"/>
    </source>
</evidence>
<reference evidence="2" key="1">
    <citation type="submission" date="2013-02" db="EMBL/GenBank/DDBJ databases">
        <authorList>
            <person name="Hughes D."/>
        </authorList>
    </citation>
    <scope>NUCLEOTIDE SEQUENCE</scope>
    <source>
        <strain>Durham</strain>
        <strain evidence="2">NC isolate 2 -- Noor lab</strain>
    </source>
</reference>
<proteinExistence type="predicted"/>
<keyword evidence="2" id="KW-1185">Reference proteome</keyword>
<dbReference type="Proteomes" id="UP000015102">
    <property type="component" value="Unassembled WGS sequence"/>
</dbReference>
<organism evidence="1 2">
    <name type="scientific">Megaselia scalaris</name>
    <name type="common">Humpbacked fly</name>
    <name type="synonym">Phora scalaris</name>
    <dbReference type="NCBI Taxonomy" id="36166"/>
    <lineage>
        <taxon>Eukaryota</taxon>
        <taxon>Metazoa</taxon>
        <taxon>Ecdysozoa</taxon>
        <taxon>Arthropoda</taxon>
        <taxon>Hexapoda</taxon>
        <taxon>Insecta</taxon>
        <taxon>Pterygota</taxon>
        <taxon>Neoptera</taxon>
        <taxon>Endopterygota</taxon>
        <taxon>Diptera</taxon>
        <taxon>Brachycera</taxon>
        <taxon>Muscomorpha</taxon>
        <taxon>Platypezoidea</taxon>
        <taxon>Phoridae</taxon>
        <taxon>Megaseliini</taxon>
        <taxon>Megaselia</taxon>
    </lineage>
</organism>
<dbReference type="HOGENOM" id="CLU_1789058_0_0_1"/>
<name>T1GMK6_MEGSC</name>
<dbReference type="EMBL" id="CAQQ02390961">
    <property type="status" value="NOT_ANNOTATED_CDS"/>
    <property type="molecule type" value="Genomic_DNA"/>
</dbReference>
<dbReference type="EnsemblMetazoa" id="MESCA004781-RA">
    <property type="protein sequence ID" value="MESCA004781-PA"/>
    <property type="gene ID" value="MESCA004781"/>
</dbReference>
<evidence type="ECO:0000313" key="1">
    <source>
        <dbReference type="EnsemblMetazoa" id="MESCA004781-PA"/>
    </source>
</evidence>
<protein>
    <submittedName>
        <fullName evidence="1">Uncharacterized protein</fullName>
    </submittedName>
</protein>
<sequence length="145" mass="17062">MCPSDMFWYLSMSRFWSPHFTQKGYGFHSYKDFGFGQEDVAFGPLLKLQLYSNSMPKLHKKTFKVCKNEQFLESNNESHPRFTSRTFQEIPNLFKFVPDSTEIPPNIFPFTILTRKLKTESLKNLSELGSRPNHENHPFFLNELG</sequence>
<reference evidence="1" key="2">
    <citation type="submission" date="2015-06" db="UniProtKB">
        <authorList>
            <consortium name="EnsemblMetazoa"/>
        </authorList>
    </citation>
    <scope>IDENTIFICATION</scope>
</reference>
<dbReference type="AlphaFoldDB" id="T1GMK6"/>
<accession>T1GMK6</accession>